<reference evidence="2" key="1">
    <citation type="journal article" date="2019" name="Int. J. Syst. Evol. Microbiol.">
        <title>The Global Catalogue of Microorganisms (GCM) 10K type strain sequencing project: providing services to taxonomists for standard genome sequencing and annotation.</title>
        <authorList>
            <consortium name="The Broad Institute Genomics Platform"/>
            <consortium name="The Broad Institute Genome Sequencing Center for Infectious Disease"/>
            <person name="Wu L."/>
            <person name="Ma J."/>
        </authorList>
    </citation>
    <scope>NUCLEOTIDE SEQUENCE [LARGE SCALE GENOMIC DNA]</scope>
    <source>
        <strain evidence="2">XZYJ18</strain>
    </source>
</reference>
<protein>
    <submittedName>
        <fullName evidence="1">Uncharacterized protein</fullName>
    </submittedName>
</protein>
<gene>
    <name evidence="1" type="ORF">ACFO4E_12865</name>
</gene>
<dbReference type="Proteomes" id="UP001595923">
    <property type="component" value="Unassembled WGS sequence"/>
</dbReference>
<name>A0ABV9DV12_9ACTN</name>
<comment type="caution">
    <text evidence="1">The sequence shown here is derived from an EMBL/GenBank/DDBJ whole genome shotgun (WGS) entry which is preliminary data.</text>
</comment>
<sequence>MPRPITYPGDQCDATDRYRIRRHRLDTPVGEVAVSIITDQEADSGGVSAAEADRMVDDALRSIRTQTAVFAQAELERANRFSATVGGW</sequence>
<evidence type="ECO:0000313" key="2">
    <source>
        <dbReference type="Proteomes" id="UP001595923"/>
    </source>
</evidence>
<organism evidence="1 2">
    <name type="scientific">Nocardiopsis mangrovi</name>
    <dbReference type="NCBI Taxonomy" id="1179818"/>
    <lineage>
        <taxon>Bacteria</taxon>
        <taxon>Bacillati</taxon>
        <taxon>Actinomycetota</taxon>
        <taxon>Actinomycetes</taxon>
        <taxon>Streptosporangiales</taxon>
        <taxon>Nocardiopsidaceae</taxon>
        <taxon>Nocardiopsis</taxon>
    </lineage>
</organism>
<evidence type="ECO:0000313" key="1">
    <source>
        <dbReference type="EMBL" id="MFC4562750.1"/>
    </source>
</evidence>
<accession>A0ABV9DV12</accession>
<dbReference type="RefSeq" id="WP_378574199.1">
    <property type="nucleotide sequence ID" value="NZ_JBHSFQ010000010.1"/>
</dbReference>
<keyword evidence="2" id="KW-1185">Reference proteome</keyword>
<proteinExistence type="predicted"/>
<dbReference type="EMBL" id="JBHSFQ010000010">
    <property type="protein sequence ID" value="MFC4562750.1"/>
    <property type="molecule type" value="Genomic_DNA"/>
</dbReference>